<dbReference type="PRINTS" id="PR00461">
    <property type="entry name" value="PLPEROXIDASE"/>
</dbReference>
<dbReference type="InterPro" id="IPR010255">
    <property type="entry name" value="Haem_peroxidase_sf"/>
</dbReference>
<keyword evidence="9 15" id="KW-0408">Iron</keyword>
<keyword evidence="8" id="KW-0560">Oxidoreductase</keyword>
<evidence type="ECO:0000256" key="9">
    <source>
        <dbReference type="ARBA" id="ARBA00023004"/>
    </source>
</evidence>
<evidence type="ECO:0000256" key="15">
    <source>
        <dbReference type="PIRSR" id="PIRSR600823-3"/>
    </source>
</evidence>
<evidence type="ECO:0000256" key="10">
    <source>
        <dbReference type="ARBA" id="ARBA00023157"/>
    </source>
</evidence>
<dbReference type="PANTHER" id="PTHR31517">
    <property type="match status" value="1"/>
</dbReference>
<feature type="disulfide bond" evidence="17">
    <location>
        <begin position="13"/>
        <end position="18"/>
    </location>
</feature>
<feature type="binding site" description="axial binding residue" evidence="15">
    <location>
        <position position="130"/>
    </location>
    <ligand>
        <name>heme b</name>
        <dbReference type="ChEBI" id="CHEBI:60344"/>
    </ligand>
    <ligandPart>
        <name>Fe</name>
        <dbReference type="ChEBI" id="CHEBI:18248"/>
    </ligandPart>
</feature>
<name>A0A8K0IMH6_COCNU</name>
<evidence type="ECO:0000256" key="17">
    <source>
        <dbReference type="PIRSR" id="PIRSR600823-5"/>
    </source>
</evidence>
<evidence type="ECO:0000256" key="5">
    <source>
        <dbReference type="ARBA" id="ARBA00022617"/>
    </source>
</evidence>
<feature type="disulfide bond" evidence="17">
    <location>
        <begin position="137"/>
        <end position="163"/>
    </location>
</feature>
<comment type="cofactor">
    <cofactor evidence="15">
        <name>heme b</name>
        <dbReference type="ChEBI" id="CHEBI:60344"/>
    </cofactor>
    <text evidence="15">Binds 1 heme b (iron(II)-protoporphyrin IX) group per subunit.</text>
</comment>
<dbReference type="GO" id="GO:0020037">
    <property type="term" value="F:heme binding"/>
    <property type="evidence" value="ECO:0007669"/>
    <property type="project" value="InterPro"/>
</dbReference>
<dbReference type="PANTHER" id="PTHR31517:SF84">
    <property type="entry name" value="PEROXIDASE"/>
    <property type="match status" value="1"/>
</dbReference>
<dbReference type="GO" id="GO:0046872">
    <property type="term" value="F:metal ion binding"/>
    <property type="evidence" value="ECO:0007669"/>
    <property type="project" value="UniProtKB-KW"/>
</dbReference>
<dbReference type="GO" id="GO:0006979">
    <property type="term" value="P:response to oxidative stress"/>
    <property type="evidence" value="ECO:0007669"/>
    <property type="project" value="InterPro"/>
</dbReference>
<feature type="binding site" evidence="15">
    <location>
        <position position="15"/>
    </location>
    <ligand>
        <name>Ca(2+)</name>
        <dbReference type="ChEBI" id="CHEBI:29108"/>
        <label>1</label>
    </ligand>
</feature>
<comment type="cofactor">
    <cofactor evidence="15">
        <name>Ca(2+)</name>
        <dbReference type="ChEBI" id="CHEBI:29108"/>
    </cofactor>
    <text evidence="15">Binds 2 calcium ions per subunit.</text>
</comment>
<dbReference type="GO" id="GO:0042744">
    <property type="term" value="P:hydrogen peroxide catabolic process"/>
    <property type="evidence" value="ECO:0007669"/>
    <property type="project" value="UniProtKB-KW"/>
</dbReference>
<evidence type="ECO:0000256" key="7">
    <source>
        <dbReference type="ARBA" id="ARBA00022837"/>
    </source>
</evidence>
<evidence type="ECO:0000256" key="4">
    <source>
        <dbReference type="ARBA" id="ARBA00022559"/>
    </source>
</evidence>
<sequence length="275" mass="29604">MAAGLLRIHFHDCLVQGCDGSLLLIGETGDQKSPPNLALRPKTLAAINDLRDLVVSCADITTLAARESVFLSGGPCYEVPLGRRDGLTFPSNETTLASLPPPFFNVTSLLNAFEKKDLGPTDLVALSGAHTIGIAHCSSFARLFPDQDPDMDAAFAAHLFATCPTPATDNSTFNDIRTPNFFDAGYFINLLNRRGLFTSDQELFNDARTRPIVERFVAKPEIFFQSFAEAMVKMGRLDVLTGNDGEVRKDCTVPNSFSSQLSATAGGATAQKPAV</sequence>
<evidence type="ECO:0000259" key="18">
    <source>
        <dbReference type="PROSITE" id="PS50873"/>
    </source>
</evidence>
<dbReference type="InterPro" id="IPR019794">
    <property type="entry name" value="Peroxidases_AS"/>
</dbReference>
<proteinExistence type="inferred from homology"/>
<dbReference type="GO" id="GO:0140825">
    <property type="term" value="F:lactoperoxidase activity"/>
    <property type="evidence" value="ECO:0007669"/>
    <property type="project" value="UniProtKB-EC"/>
</dbReference>
<feature type="binding site" evidence="15">
    <location>
        <position position="175"/>
    </location>
    <ligand>
        <name>Ca(2+)</name>
        <dbReference type="ChEBI" id="CHEBI:29108"/>
        <label>2</label>
    </ligand>
</feature>
<dbReference type="InterPro" id="IPR033905">
    <property type="entry name" value="Secretory_peroxidase"/>
</dbReference>
<keyword evidence="20" id="KW-1185">Reference proteome</keyword>
<dbReference type="SUPFAM" id="SSF48113">
    <property type="entry name" value="Heme-dependent peroxidases"/>
    <property type="match status" value="1"/>
</dbReference>
<evidence type="ECO:0000256" key="13">
    <source>
        <dbReference type="PIRSR" id="PIRSR600823-1"/>
    </source>
</evidence>
<evidence type="ECO:0000256" key="12">
    <source>
        <dbReference type="ARBA" id="ARBA00023324"/>
    </source>
</evidence>
<feature type="binding site" evidence="15">
    <location>
        <position position="19"/>
    </location>
    <ligand>
        <name>Ca(2+)</name>
        <dbReference type="ChEBI" id="CHEBI:29108"/>
        <label>1</label>
    </ligand>
</feature>
<feature type="binding site" evidence="15">
    <location>
        <position position="131"/>
    </location>
    <ligand>
        <name>Ca(2+)</name>
        <dbReference type="ChEBI" id="CHEBI:29108"/>
        <label>2</label>
    </ligand>
</feature>
<dbReference type="Proteomes" id="UP000797356">
    <property type="component" value="Chromosome 11"/>
</dbReference>
<feature type="binding site" evidence="15">
    <location>
        <position position="12"/>
    </location>
    <ligand>
        <name>Ca(2+)</name>
        <dbReference type="ChEBI" id="CHEBI:29108"/>
        <label>1</label>
    </ligand>
</feature>
<evidence type="ECO:0000256" key="14">
    <source>
        <dbReference type="PIRSR" id="PIRSR600823-2"/>
    </source>
</evidence>
<reference evidence="19" key="2">
    <citation type="submission" date="2019-07" db="EMBL/GenBank/DDBJ databases">
        <authorList>
            <person name="Yang Y."/>
            <person name="Bocs S."/>
            <person name="Baudouin L."/>
        </authorList>
    </citation>
    <scope>NUCLEOTIDE SEQUENCE</scope>
    <source>
        <tissue evidence="19">Spear leaf of Hainan Tall coconut</tissue>
    </source>
</reference>
<dbReference type="InterPro" id="IPR000823">
    <property type="entry name" value="Peroxidase_pln"/>
</dbReference>
<dbReference type="PROSITE" id="PS00436">
    <property type="entry name" value="PEROXIDASE_2"/>
    <property type="match status" value="1"/>
</dbReference>
<reference evidence="19" key="1">
    <citation type="journal article" date="2017" name="Gigascience">
        <title>The genome draft of coconut (Cocos nucifera).</title>
        <authorList>
            <person name="Xiao Y."/>
            <person name="Xu P."/>
            <person name="Fan H."/>
            <person name="Baudouin L."/>
            <person name="Xia W."/>
            <person name="Bocs S."/>
            <person name="Xu J."/>
            <person name="Li Q."/>
            <person name="Guo A."/>
            <person name="Zhou L."/>
            <person name="Li J."/>
            <person name="Wu Y."/>
            <person name="Ma Z."/>
            <person name="Armero A."/>
            <person name="Issali A.E."/>
            <person name="Liu N."/>
            <person name="Peng M."/>
            <person name="Yang Y."/>
        </authorList>
    </citation>
    <scope>NUCLEOTIDE SEQUENCE</scope>
    <source>
        <tissue evidence="19">Spear leaf of Hainan Tall coconut</tissue>
    </source>
</reference>
<keyword evidence="7 15" id="KW-0106">Calcium</keyword>
<keyword evidence="11" id="KW-0325">Glycoprotein</keyword>
<feature type="binding site" evidence="15">
    <location>
        <position position="17"/>
    </location>
    <ligand>
        <name>Ca(2+)</name>
        <dbReference type="ChEBI" id="CHEBI:29108"/>
        <label>1</label>
    </ligand>
</feature>
<gene>
    <name evidence="19" type="ORF">COCNU_11G000240</name>
</gene>
<keyword evidence="5" id="KW-0349">Heme</keyword>
<comment type="caution">
    <text evidence="19">The sequence shown here is derived from an EMBL/GenBank/DDBJ whole genome shotgun (WGS) entry which is preliminary data.</text>
</comment>
<feature type="binding site" evidence="15">
    <location>
        <position position="183"/>
    </location>
    <ligand>
        <name>Ca(2+)</name>
        <dbReference type="ChEBI" id="CHEBI:29108"/>
        <label>2</label>
    </ligand>
</feature>
<feature type="binding site" evidence="14">
    <location>
        <position position="100"/>
    </location>
    <ligand>
        <name>substrate</name>
    </ligand>
</feature>
<dbReference type="Gene3D" id="1.10.520.10">
    <property type="match status" value="1"/>
</dbReference>
<evidence type="ECO:0000256" key="16">
    <source>
        <dbReference type="PIRSR" id="PIRSR600823-4"/>
    </source>
</evidence>
<feature type="site" description="Transition state stabilizer" evidence="16">
    <location>
        <position position="7"/>
    </location>
</feature>
<keyword evidence="4 19" id="KW-0575">Peroxidase</keyword>
<protein>
    <recommendedName>
        <fullName evidence="3">peroxidase</fullName>
        <ecNumber evidence="3">1.11.1.7</ecNumber>
    </recommendedName>
</protein>
<feature type="active site" description="Proton acceptor" evidence="13">
    <location>
        <position position="11"/>
    </location>
</feature>
<comment type="similarity">
    <text evidence="2">Belongs to the peroxidase family. Ascorbate peroxidase subfamily.</text>
</comment>
<feature type="disulfide bond" evidence="17">
    <location>
        <begin position="57"/>
        <end position="251"/>
    </location>
</feature>
<feature type="binding site" evidence="15">
    <location>
        <position position="21"/>
    </location>
    <ligand>
        <name>Ca(2+)</name>
        <dbReference type="ChEBI" id="CHEBI:29108"/>
        <label>1</label>
    </ligand>
</feature>
<evidence type="ECO:0000256" key="11">
    <source>
        <dbReference type="ARBA" id="ARBA00023180"/>
    </source>
</evidence>
<evidence type="ECO:0000256" key="3">
    <source>
        <dbReference type="ARBA" id="ARBA00012313"/>
    </source>
</evidence>
<evidence type="ECO:0000256" key="8">
    <source>
        <dbReference type="ARBA" id="ARBA00023002"/>
    </source>
</evidence>
<comment type="catalytic activity">
    <reaction evidence="1">
        <text>2 a phenolic donor + H2O2 = 2 a phenolic radical donor + 2 H2O</text>
        <dbReference type="Rhea" id="RHEA:56136"/>
        <dbReference type="ChEBI" id="CHEBI:15377"/>
        <dbReference type="ChEBI" id="CHEBI:16240"/>
        <dbReference type="ChEBI" id="CHEBI:139520"/>
        <dbReference type="ChEBI" id="CHEBI:139521"/>
        <dbReference type="EC" id="1.11.1.7"/>
    </reaction>
</comment>
<dbReference type="InterPro" id="IPR019793">
    <property type="entry name" value="Peroxidases_heam-ligand_BS"/>
</dbReference>
<evidence type="ECO:0000256" key="2">
    <source>
        <dbReference type="ARBA" id="ARBA00006873"/>
    </source>
</evidence>
<evidence type="ECO:0000313" key="19">
    <source>
        <dbReference type="EMBL" id="KAG1363197.1"/>
    </source>
</evidence>
<keyword evidence="10 17" id="KW-1015">Disulfide bond</keyword>
<dbReference type="EC" id="1.11.1.7" evidence="3"/>
<keyword evidence="12" id="KW-0376">Hydrogen peroxide</keyword>
<dbReference type="PROSITE" id="PS00435">
    <property type="entry name" value="PEROXIDASE_1"/>
    <property type="match status" value="1"/>
</dbReference>
<dbReference type="Gene3D" id="1.10.420.10">
    <property type="entry name" value="Peroxidase, domain 2"/>
    <property type="match status" value="1"/>
</dbReference>
<organism evidence="19 20">
    <name type="scientific">Cocos nucifera</name>
    <name type="common">Coconut palm</name>
    <dbReference type="NCBI Taxonomy" id="13894"/>
    <lineage>
        <taxon>Eukaryota</taxon>
        <taxon>Viridiplantae</taxon>
        <taxon>Streptophyta</taxon>
        <taxon>Embryophyta</taxon>
        <taxon>Tracheophyta</taxon>
        <taxon>Spermatophyta</taxon>
        <taxon>Magnoliopsida</taxon>
        <taxon>Liliopsida</taxon>
        <taxon>Arecaceae</taxon>
        <taxon>Arecoideae</taxon>
        <taxon>Cocoseae</taxon>
        <taxon>Attaleinae</taxon>
        <taxon>Cocos</taxon>
    </lineage>
</organism>
<evidence type="ECO:0000256" key="6">
    <source>
        <dbReference type="ARBA" id="ARBA00022723"/>
    </source>
</evidence>
<evidence type="ECO:0000313" key="20">
    <source>
        <dbReference type="Proteomes" id="UP000797356"/>
    </source>
</evidence>
<dbReference type="PRINTS" id="PR00458">
    <property type="entry name" value="PEROXIDASE"/>
</dbReference>
<dbReference type="Pfam" id="PF00141">
    <property type="entry name" value="peroxidase"/>
    <property type="match status" value="1"/>
</dbReference>
<dbReference type="PROSITE" id="PS50873">
    <property type="entry name" value="PEROXIDASE_4"/>
    <property type="match status" value="1"/>
</dbReference>
<accession>A0A8K0IMH6</accession>
<evidence type="ECO:0000256" key="1">
    <source>
        <dbReference type="ARBA" id="ARBA00000189"/>
    </source>
</evidence>
<dbReference type="AlphaFoldDB" id="A0A8K0IMH6"/>
<dbReference type="FunFam" id="1.10.420.10:FF:000006">
    <property type="entry name" value="Peroxidase"/>
    <property type="match status" value="1"/>
</dbReference>
<feature type="binding site" evidence="15">
    <location>
        <position position="178"/>
    </location>
    <ligand>
        <name>Ca(2+)</name>
        <dbReference type="ChEBI" id="CHEBI:29108"/>
        <label>2</label>
    </ligand>
</feature>
<dbReference type="CDD" id="cd00693">
    <property type="entry name" value="secretory_peroxidase"/>
    <property type="match status" value="1"/>
</dbReference>
<feature type="domain" description="Plant heme peroxidase family profile" evidence="18">
    <location>
        <begin position="1"/>
        <end position="255"/>
    </location>
</feature>
<dbReference type="OrthoDB" id="2113341at2759"/>
<dbReference type="InterPro" id="IPR002016">
    <property type="entry name" value="Haem_peroxidase"/>
</dbReference>
<keyword evidence="6 15" id="KW-0479">Metal-binding</keyword>
<dbReference type="EMBL" id="CM017882">
    <property type="protein sequence ID" value="KAG1363197.1"/>
    <property type="molecule type" value="Genomic_DNA"/>
</dbReference>